<keyword evidence="1" id="KW-0175">Coiled coil</keyword>
<organism evidence="2 3">
    <name type="scientific">Teladorsagia circumcincta</name>
    <name type="common">Brown stomach worm</name>
    <name type="synonym">Ostertagia circumcincta</name>
    <dbReference type="NCBI Taxonomy" id="45464"/>
    <lineage>
        <taxon>Eukaryota</taxon>
        <taxon>Metazoa</taxon>
        <taxon>Ecdysozoa</taxon>
        <taxon>Nematoda</taxon>
        <taxon>Chromadorea</taxon>
        <taxon>Rhabditida</taxon>
        <taxon>Rhabditina</taxon>
        <taxon>Rhabditomorpha</taxon>
        <taxon>Strongyloidea</taxon>
        <taxon>Trichostrongylidae</taxon>
        <taxon>Teladorsagia</taxon>
    </lineage>
</organism>
<reference evidence="2 3" key="1">
    <citation type="submission" date="2015-09" db="EMBL/GenBank/DDBJ databases">
        <title>Draft genome of the parasitic nematode Teladorsagia circumcincta isolate WARC Sus (inbred).</title>
        <authorList>
            <person name="Mitreva M."/>
        </authorList>
    </citation>
    <scope>NUCLEOTIDE SEQUENCE [LARGE SCALE GENOMIC DNA]</scope>
    <source>
        <strain evidence="2 3">S</strain>
    </source>
</reference>
<gene>
    <name evidence="2" type="ORF">TELCIR_00916</name>
</gene>
<keyword evidence="3" id="KW-1185">Reference proteome</keyword>
<protein>
    <submittedName>
        <fullName evidence="2">Uncharacterized protein</fullName>
    </submittedName>
</protein>
<sequence>MIHLLPTSNNLFKAWAEAQLRARVEEEKERRLEELHQRYVAEKKEKSEEMEKRRQVLRKEQQEVEQRLRGLLVLEGKATETVGQYRPSLIGNLSEVVMHSALFYHPKPNMVKQH</sequence>
<name>A0A2G9V3B0_TELCI</name>
<evidence type="ECO:0000313" key="2">
    <source>
        <dbReference type="EMBL" id="PIO76968.1"/>
    </source>
</evidence>
<dbReference type="AlphaFoldDB" id="A0A2G9V3B0"/>
<evidence type="ECO:0000256" key="1">
    <source>
        <dbReference type="SAM" id="Coils"/>
    </source>
</evidence>
<dbReference type="Proteomes" id="UP000230423">
    <property type="component" value="Unassembled WGS sequence"/>
</dbReference>
<dbReference type="EMBL" id="KZ345018">
    <property type="protein sequence ID" value="PIO76968.1"/>
    <property type="molecule type" value="Genomic_DNA"/>
</dbReference>
<proteinExistence type="predicted"/>
<feature type="coiled-coil region" evidence="1">
    <location>
        <begin position="25"/>
        <end position="67"/>
    </location>
</feature>
<dbReference type="OrthoDB" id="5849430at2759"/>
<accession>A0A2G9V3B0</accession>
<evidence type="ECO:0000313" key="3">
    <source>
        <dbReference type="Proteomes" id="UP000230423"/>
    </source>
</evidence>